<accession>I3XFT0</accession>
<dbReference type="HOGENOM" id="CLU_169022_0_0_5"/>
<dbReference type="Pfam" id="PF13391">
    <property type="entry name" value="HNH_2"/>
    <property type="match status" value="1"/>
</dbReference>
<reference evidence="2" key="1">
    <citation type="journal article" date="2012" name="J. Bacteriol.">
        <title>Complete genome sequence of the broad-host-range strain Sinorhizobium fredii USDA257.</title>
        <authorList>
            <person name="Schuldes J."/>
            <person name="Rodriguez Orbegoso M."/>
            <person name="Schmeisser C."/>
            <person name="Krishnan H.B."/>
            <person name="Daniel R."/>
            <person name="Streit W.R."/>
        </authorList>
    </citation>
    <scope>NUCLEOTIDE SEQUENCE [LARGE SCALE GENOMIC DNA]</scope>
    <source>
        <strain evidence="2">USDA 257</strain>
        <plasmid evidence="2">pUSDA257</plasmid>
    </source>
</reference>
<dbReference type="PATRIC" id="fig|1185652.3.peg.6472"/>
<dbReference type="AlphaFoldDB" id="I3XFT0"/>
<evidence type="ECO:0000313" key="2">
    <source>
        <dbReference type="EMBL" id="AFL54736.1"/>
    </source>
</evidence>
<proteinExistence type="predicted"/>
<evidence type="ECO:0000313" key="3">
    <source>
        <dbReference type="Proteomes" id="UP000006180"/>
    </source>
</evidence>
<sequence>MDAAHIRSVETNGPDILSNGIALSGTAHWMFDRGLISLSDELDILISRQVNDPESIQSLINRTGRAIVPQRPHERPHPQFLRWHRENCFKH</sequence>
<geneLocation type="plasmid" evidence="3">
    <name>pUSDA257 fragment 1</name>
</geneLocation>
<evidence type="ECO:0000259" key="1">
    <source>
        <dbReference type="Pfam" id="PF13391"/>
    </source>
</evidence>
<feature type="domain" description="HNH nuclease" evidence="1">
    <location>
        <begin position="2"/>
        <end position="38"/>
    </location>
</feature>
<organism evidence="2">
    <name type="scientific">Sinorhizobium fredii (strain USDA 257)</name>
    <dbReference type="NCBI Taxonomy" id="1185652"/>
    <lineage>
        <taxon>Bacteria</taxon>
        <taxon>Pseudomonadati</taxon>
        <taxon>Pseudomonadota</taxon>
        <taxon>Alphaproteobacteria</taxon>
        <taxon>Hyphomicrobiales</taxon>
        <taxon>Rhizobiaceae</taxon>
        <taxon>Sinorhizobium/Ensifer group</taxon>
        <taxon>Sinorhizobium</taxon>
    </lineage>
</organism>
<dbReference type="EMBL" id="CP003564">
    <property type="protein sequence ID" value="AFL54736.1"/>
    <property type="molecule type" value="Genomic_DNA"/>
</dbReference>
<keyword evidence="2" id="KW-0614">Plasmid</keyword>
<protein>
    <recommendedName>
        <fullName evidence="1">HNH nuclease domain-containing protein</fullName>
    </recommendedName>
</protein>
<dbReference type="InterPro" id="IPR003615">
    <property type="entry name" value="HNH_nuc"/>
</dbReference>
<gene>
    <name evidence="2" type="ORF">USDA257_p00170</name>
</gene>
<name>I3XFT0_SINF2</name>